<keyword evidence="2" id="KW-1015">Disulfide bond</keyword>
<dbReference type="FunFam" id="2.60.40.10:FF:000032">
    <property type="entry name" value="palladin isoform X1"/>
    <property type="match status" value="1"/>
</dbReference>
<proteinExistence type="predicted"/>
<dbReference type="PANTHER" id="PTHR45080:SF8">
    <property type="entry name" value="IG-LIKE DOMAIN-CONTAINING PROTEIN"/>
    <property type="match status" value="1"/>
</dbReference>
<feature type="domain" description="Ig-like" evidence="4">
    <location>
        <begin position="1"/>
        <end position="64"/>
    </location>
</feature>
<sequence length="359" mass="39944">MILIFVPGTPTPTYRWLKDGVPVGDFTTSQYYKMHITRREDAGSYQCLAKNDAGTIFSEKIDVTVAYMGIFEDLSERSVSVHSGNAVVLNLSPIESVPQPSVTWQTEEGPLNYGIKYAETTQNQLIILSAEEEDQRAYRARAINTQLGKEENSAFIHVNVTGDTLAEVPPEIIVHPESMKVVRGQQLIKLQCIANARPLYQLVTVWLKDGLPLESAGVTFNLDDPWNRTLALLNANLTYTGQYSCQVSMRSGEYPTIISTATIVVQEPPSFATPFRSETVGDYGVRMELPCDVIGVPPPYVTWFRNAEALDMSSDQYSVRDDNSLVIKKLTMDDSAMFQCLASNEAGEKSAYTWLKVKS</sequence>
<dbReference type="InterPro" id="IPR013098">
    <property type="entry name" value="Ig_I-set"/>
</dbReference>
<evidence type="ECO:0000256" key="2">
    <source>
        <dbReference type="ARBA" id="ARBA00023157"/>
    </source>
</evidence>
<dbReference type="InterPro" id="IPR036179">
    <property type="entry name" value="Ig-like_dom_sf"/>
</dbReference>
<feature type="domain" description="Ig-like" evidence="4">
    <location>
        <begin position="170"/>
        <end position="264"/>
    </location>
</feature>
<dbReference type="Proteomes" id="UP000092462">
    <property type="component" value="Unassembled WGS sequence"/>
</dbReference>
<dbReference type="InterPro" id="IPR050958">
    <property type="entry name" value="Cell_Adh-Cytoskel_Orgn"/>
</dbReference>
<protein>
    <recommendedName>
        <fullName evidence="4">Ig-like domain-containing protein</fullName>
    </recommendedName>
</protein>
<dbReference type="PROSITE" id="PS50835">
    <property type="entry name" value="IG_LIKE"/>
    <property type="match status" value="3"/>
</dbReference>
<accession>A0A1B0DLE6</accession>
<dbReference type="InterPro" id="IPR003598">
    <property type="entry name" value="Ig_sub2"/>
</dbReference>
<dbReference type="Gene3D" id="2.60.40.10">
    <property type="entry name" value="Immunoglobulins"/>
    <property type="match status" value="4"/>
</dbReference>
<keyword evidence="3" id="KW-0393">Immunoglobulin domain</keyword>
<dbReference type="Pfam" id="PF07679">
    <property type="entry name" value="I-set"/>
    <property type="match status" value="2"/>
</dbReference>
<keyword evidence="1" id="KW-0732">Signal</keyword>
<name>A0A1B0DLE6_PHLPP</name>
<dbReference type="SMART" id="SM00409">
    <property type="entry name" value="IG"/>
    <property type="match status" value="4"/>
</dbReference>
<dbReference type="AlphaFoldDB" id="A0A1B0DLE6"/>
<dbReference type="EnsemblMetazoa" id="PPAI009186-RA">
    <property type="protein sequence ID" value="PPAI009186-PA"/>
    <property type="gene ID" value="PPAI009186"/>
</dbReference>
<evidence type="ECO:0000256" key="3">
    <source>
        <dbReference type="ARBA" id="ARBA00023319"/>
    </source>
</evidence>
<dbReference type="InterPro" id="IPR003599">
    <property type="entry name" value="Ig_sub"/>
</dbReference>
<dbReference type="EMBL" id="AJVK01036371">
    <property type="status" value="NOT_ANNOTATED_CDS"/>
    <property type="molecule type" value="Genomic_DNA"/>
</dbReference>
<keyword evidence="6" id="KW-1185">Reference proteome</keyword>
<organism evidence="5 6">
    <name type="scientific">Phlebotomus papatasi</name>
    <name type="common">Sandfly</name>
    <dbReference type="NCBI Taxonomy" id="29031"/>
    <lineage>
        <taxon>Eukaryota</taxon>
        <taxon>Metazoa</taxon>
        <taxon>Ecdysozoa</taxon>
        <taxon>Arthropoda</taxon>
        <taxon>Hexapoda</taxon>
        <taxon>Insecta</taxon>
        <taxon>Pterygota</taxon>
        <taxon>Neoptera</taxon>
        <taxon>Endopterygota</taxon>
        <taxon>Diptera</taxon>
        <taxon>Nematocera</taxon>
        <taxon>Psychodoidea</taxon>
        <taxon>Psychodidae</taxon>
        <taxon>Phlebotomus</taxon>
        <taxon>Phlebotomus</taxon>
    </lineage>
</organism>
<dbReference type="VEuPathDB" id="VectorBase:PPAI009186"/>
<evidence type="ECO:0000313" key="5">
    <source>
        <dbReference type="EnsemblMetazoa" id="PPAI009186-PA"/>
    </source>
</evidence>
<dbReference type="SUPFAM" id="SSF48726">
    <property type="entry name" value="Immunoglobulin"/>
    <property type="match status" value="4"/>
</dbReference>
<dbReference type="SMART" id="SM00408">
    <property type="entry name" value="IGc2"/>
    <property type="match status" value="4"/>
</dbReference>
<dbReference type="Pfam" id="PF13927">
    <property type="entry name" value="Ig_3"/>
    <property type="match status" value="2"/>
</dbReference>
<dbReference type="GO" id="GO:0007156">
    <property type="term" value="P:homophilic cell adhesion via plasma membrane adhesion molecules"/>
    <property type="evidence" value="ECO:0007669"/>
    <property type="project" value="TreeGrafter"/>
</dbReference>
<dbReference type="PANTHER" id="PTHR45080">
    <property type="entry name" value="CONTACTIN 5"/>
    <property type="match status" value="1"/>
</dbReference>
<evidence type="ECO:0000259" key="4">
    <source>
        <dbReference type="PROSITE" id="PS50835"/>
    </source>
</evidence>
<dbReference type="GO" id="GO:0005886">
    <property type="term" value="C:plasma membrane"/>
    <property type="evidence" value="ECO:0007669"/>
    <property type="project" value="TreeGrafter"/>
</dbReference>
<dbReference type="InterPro" id="IPR013783">
    <property type="entry name" value="Ig-like_fold"/>
</dbReference>
<dbReference type="VEuPathDB" id="VectorBase:PPAPM1_010759"/>
<dbReference type="InterPro" id="IPR007110">
    <property type="entry name" value="Ig-like_dom"/>
</dbReference>
<reference evidence="5" key="1">
    <citation type="submission" date="2022-08" db="UniProtKB">
        <authorList>
            <consortium name="EnsemblMetazoa"/>
        </authorList>
    </citation>
    <scope>IDENTIFICATION</scope>
    <source>
        <strain evidence="5">Israel</strain>
    </source>
</reference>
<feature type="domain" description="Ig-like" evidence="4">
    <location>
        <begin position="268"/>
        <end position="353"/>
    </location>
</feature>
<evidence type="ECO:0000256" key="1">
    <source>
        <dbReference type="ARBA" id="ARBA00022729"/>
    </source>
</evidence>
<evidence type="ECO:0000313" key="6">
    <source>
        <dbReference type="Proteomes" id="UP000092462"/>
    </source>
</evidence>